<feature type="compositionally biased region" description="Polar residues" evidence="1">
    <location>
        <begin position="38"/>
        <end position="53"/>
    </location>
</feature>
<proteinExistence type="predicted"/>
<keyword evidence="3" id="KW-1185">Reference proteome</keyword>
<dbReference type="AlphaFoldDB" id="A0A2G8SRH7"/>
<feature type="region of interest" description="Disordered" evidence="1">
    <location>
        <begin position="1"/>
        <end position="75"/>
    </location>
</feature>
<evidence type="ECO:0000313" key="2">
    <source>
        <dbReference type="EMBL" id="PIL36375.1"/>
    </source>
</evidence>
<feature type="compositionally biased region" description="Basic and acidic residues" evidence="1">
    <location>
        <begin position="1"/>
        <end position="29"/>
    </location>
</feature>
<sequence length="75" mass="8229">MERAHETEAVSKRDGFEHTVTTREKERAAPRSRRAPSTSQGSFQARQFGTCSNDEGDGMHGHPPLTVLCPAHGKP</sequence>
<name>A0A2G8SRH7_9APHY</name>
<comment type="caution">
    <text evidence="2">The sequence shown here is derived from an EMBL/GenBank/DDBJ whole genome shotgun (WGS) entry which is preliminary data.</text>
</comment>
<dbReference type="Proteomes" id="UP000230002">
    <property type="component" value="Unassembled WGS sequence"/>
</dbReference>
<evidence type="ECO:0000313" key="3">
    <source>
        <dbReference type="Proteomes" id="UP000230002"/>
    </source>
</evidence>
<gene>
    <name evidence="2" type="ORF">GSI_00063</name>
</gene>
<accession>A0A2G8SRH7</accession>
<protein>
    <submittedName>
        <fullName evidence="2">Uncharacterized protein</fullName>
    </submittedName>
</protein>
<evidence type="ECO:0000256" key="1">
    <source>
        <dbReference type="SAM" id="MobiDB-lite"/>
    </source>
</evidence>
<dbReference type="EMBL" id="AYKW01000001">
    <property type="protein sequence ID" value="PIL36375.1"/>
    <property type="molecule type" value="Genomic_DNA"/>
</dbReference>
<reference evidence="2 3" key="1">
    <citation type="journal article" date="2015" name="Sci. Rep.">
        <title>Chromosome-level genome map provides insights into diverse defense mechanisms in the medicinal fungus Ganoderma sinense.</title>
        <authorList>
            <person name="Zhu Y."/>
            <person name="Xu J."/>
            <person name="Sun C."/>
            <person name="Zhou S."/>
            <person name="Xu H."/>
            <person name="Nelson D.R."/>
            <person name="Qian J."/>
            <person name="Song J."/>
            <person name="Luo H."/>
            <person name="Xiang L."/>
            <person name="Li Y."/>
            <person name="Xu Z."/>
            <person name="Ji A."/>
            <person name="Wang L."/>
            <person name="Lu S."/>
            <person name="Hayward A."/>
            <person name="Sun W."/>
            <person name="Li X."/>
            <person name="Schwartz D.C."/>
            <person name="Wang Y."/>
            <person name="Chen S."/>
        </authorList>
    </citation>
    <scope>NUCLEOTIDE SEQUENCE [LARGE SCALE GENOMIC DNA]</scope>
    <source>
        <strain evidence="2 3">ZZ0214-1</strain>
    </source>
</reference>
<organism evidence="2 3">
    <name type="scientific">Ganoderma sinense ZZ0214-1</name>
    <dbReference type="NCBI Taxonomy" id="1077348"/>
    <lineage>
        <taxon>Eukaryota</taxon>
        <taxon>Fungi</taxon>
        <taxon>Dikarya</taxon>
        <taxon>Basidiomycota</taxon>
        <taxon>Agaricomycotina</taxon>
        <taxon>Agaricomycetes</taxon>
        <taxon>Polyporales</taxon>
        <taxon>Polyporaceae</taxon>
        <taxon>Ganoderma</taxon>
    </lineage>
</organism>